<feature type="compositionally biased region" description="Basic residues" evidence="1">
    <location>
        <begin position="66"/>
        <end position="76"/>
    </location>
</feature>
<sequence length="155" mass="17243">MHVGCHDCTLLLHSALQPTTNLNLCTWSSVSDIGSDFSGTLNAARPTQSATRDTVGFRGAYLVSARHQKKKAPGRKPRIEIIHPSRPQQKIRKMPPICRHPSEGVTCGPSRVDLAKCLKLAIPELKFARPCHRHMKVPFNKIKSAIADPKEYKPF</sequence>
<proteinExistence type="predicted"/>
<accession>A0A9P4ID47</accession>
<dbReference type="Proteomes" id="UP000799772">
    <property type="component" value="Unassembled WGS sequence"/>
</dbReference>
<organism evidence="2 3">
    <name type="scientific">Rhizodiscina lignyota</name>
    <dbReference type="NCBI Taxonomy" id="1504668"/>
    <lineage>
        <taxon>Eukaryota</taxon>
        <taxon>Fungi</taxon>
        <taxon>Dikarya</taxon>
        <taxon>Ascomycota</taxon>
        <taxon>Pezizomycotina</taxon>
        <taxon>Dothideomycetes</taxon>
        <taxon>Pleosporomycetidae</taxon>
        <taxon>Aulographales</taxon>
        <taxon>Rhizodiscinaceae</taxon>
        <taxon>Rhizodiscina</taxon>
    </lineage>
</organism>
<keyword evidence="3" id="KW-1185">Reference proteome</keyword>
<protein>
    <submittedName>
        <fullName evidence="2">Uncharacterized protein</fullName>
    </submittedName>
</protein>
<reference evidence="2" key="1">
    <citation type="journal article" date="2020" name="Stud. Mycol.">
        <title>101 Dothideomycetes genomes: a test case for predicting lifestyles and emergence of pathogens.</title>
        <authorList>
            <person name="Haridas S."/>
            <person name="Albert R."/>
            <person name="Binder M."/>
            <person name="Bloem J."/>
            <person name="Labutti K."/>
            <person name="Salamov A."/>
            <person name="Andreopoulos B."/>
            <person name="Baker S."/>
            <person name="Barry K."/>
            <person name="Bills G."/>
            <person name="Bluhm B."/>
            <person name="Cannon C."/>
            <person name="Castanera R."/>
            <person name="Culley D."/>
            <person name="Daum C."/>
            <person name="Ezra D."/>
            <person name="Gonzalez J."/>
            <person name="Henrissat B."/>
            <person name="Kuo A."/>
            <person name="Liang C."/>
            <person name="Lipzen A."/>
            <person name="Lutzoni F."/>
            <person name="Magnuson J."/>
            <person name="Mondo S."/>
            <person name="Nolan M."/>
            <person name="Ohm R."/>
            <person name="Pangilinan J."/>
            <person name="Park H.-J."/>
            <person name="Ramirez L."/>
            <person name="Alfaro M."/>
            <person name="Sun H."/>
            <person name="Tritt A."/>
            <person name="Yoshinaga Y."/>
            <person name="Zwiers L.-H."/>
            <person name="Turgeon B."/>
            <person name="Goodwin S."/>
            <person name="Spatafora J."/>
            <person name="Crous P."/>
            <person name="Grigoriev I."/>
        </authorList>
    </citation>
    <scope>NUCLEOTIDE SEQUENCE</scope>
    <source>
        <strain evidence="2">CBS 133067</strain>
    </source>
</reference>
<dbReference type="AlphaFoldDB" id="A0A9P4ID47"/>
<comment type="caution">
    <text evidence="2">The sequence shown here is derived from an EMBL/GenBank/DDBJ whole genome shotgun (WGS) entry which is preliminary data.</text>
</comment>
<evidence type="ECO:0000313" key="2">
    <source>
        <dbReference type="EMBL" id="KAF2098639.1"/>
    </source>
</evidence>
<gene>
    <name evidence="2" type="ORF">NA57DRAFT_56292</name>
</gene>
<evidence type="ECO:0000313" key="3">
    <source>
        <dbReference type="Proteomes" id="UP000799772"/>
    </source>
</evidence>
<dbReference type="EMBL" id="ML978126">
    <property type="protein sequence ID" value="KAF2098639.1"/>
    <property type="molecule type" value="Genomic_DNA"/>
</dbReference>
<name>A0A9P4ID47_9PEZI</name>
<evidence type="ECO:0000256" key="1">
    <source>
        <dbReference type="SAM" id="MobiDB-lite"/>
    </source>
</evidence>
<feature type="region of interest" description="Disordered" evidence="1">
    <location>
        <begin position="66"/>
        <end position="96"/>
    </location>
</feature>